<evidence type="ECO:0000313" key="1">
    <source>
        <dbReference type="EMBL" id="GAV10044.1"/>
    </source>
</evidence>
<dbReference type="AlphaFoldDB" id="A0A1D1WC10"/>
<dbReference type="Proteomes" id="UP000186922">
    <property type="component" value="Unassembled WGS sequence"/>
</dbReference>
<gene>
    <name evidence="1" type="primary">RvY_19547-1</name>
    <name evidence="1" type="synonym">RvY_19547.1</name>
    <name evidence="1" type="ORF">RvY_19547</name>
</gene>
<proteinExistence type="predicted"/>
<protein>
    <submittedName>
        <fullName evidence="1">Uncharacterized protein</fullName>
    </submittedName>
</protein>
<feature type="non-terminal residue" evidence="1">
    <location>
        <position position="84"/>
    </location>
</feature>
<comment type="caution">
    <text evidence="1">The sequence shown here is derived from an EMBL/GenBank/DDBJ whole genome shotgun (WGS) entry which is preliminary data.</text>
</comment>
<organism evidence="1 2">
    <name type="scientific">Ramazzottius varieornatus</name>
    <name type="common">Water bear</name>
    <name type="synonym">Tardigrade</name>
    <dbReference type="NCBI Taxonomy" id="947166"/>
    <lineage>
        <taxon>Eukaryota</taxon>
        <taxon>Metazoa</taxon>
        <taxon>Ecdysozoa</taxon>
        <taxon>Tardigrada</taxon>
        <taxon>Eutardigrada</taxon>
        <taxon>Parachela</taxon>
        <taxon>Hypsibioidea</taxon>
        <taxon>Ramazzottiidae</taxon>
        <taxon>Ramazzottius</taxon>
    </lineage>
</organism>
<dbReference type="EMBL" id="BDGG01000137">
    <property type="protein sequence ID" value="GAV10044.1"/>
    <property type="molecule type" value="Genomic_DNA"/>
</dbReference>
<evidence type="ECO:0000313" key="2">
    <source>
        <dbReference type="Proteomes" id="UP000186922"/>
    </source>
</evidence>
<reference evidence="1 2" key="1">
    <citation type="journal article" date="2016" name="Nat. Commun.">
        <title>Extremotolerant tardigrade genome and improved radiotolerance of human cultured cells by tardigrade-unique protein.</title>
        <authorList>
            <person name="Hashimoto T."/>
            <person name="Horikawa D.D."/>
            <person name="Saito Y."/>
            <person name="Kuwahara H."/>
            <person name="Kozuka-Hata H."/>
            <person name="Shin-I T."/>
            <person name="Minakuchi Y."/>
            <person name="Ohishi K."/>
            <person name="Motoyama A."/>
            <person name="Aizu T."/>
            <person name="Enomoto A."/>
            <person name="Kondo K."/>
            <person name="Tanaka S."/>
            <person name="Hara Y."/>
            <person name="Koshikawa S."/>
            <person name="Sagara H."/>
            <person name="Miura T."/>
            <person name="Yokobori S."/>
            <person name="Miyagawa K."/>
            <person name="Suzuki Y."/>
            <person name="Kubo T."/>
            <person name="Oyama M."/>
            <person name="Kohara Y."/>
            <person name="Fujiyama A."/>
            <person name="Arakawa K."/>
            <person name="Katayama T."/>
            <person name="Toyoda A."/>
            <person name="Kunieda T."/>
        </authorList>
    </citation>
    <scope>NUCLEOTIDE SEQUENCE [LARGE SCALE GENOMIC DNA]</scope>
    <source>
        <strain evidence="1 2">YOKOZUNA-1</strain>
    </source>
</reference>
<sequence length="84" mass="9290">MAQSIPRRLSKSEEAHVNVNFEQTLEVVGGEKHDAPPLYDKAELFPEHIGDGSREQAFCNIGVAATVHKAVQTEDGGMRRIIYV</sequence>
<accession>A0A1D1WC10</accession>
<name>A0A1D1WC10_RAMVA</name>
<keyword evidence="2" id="KW-1185">Reference proteome</keyword>